<keyword evidence="7 10" id="KW-0574">Periplasm</keyword>
<reference evidence="11 12" key="1">
    <citation type="submission" date="2019-06" db="EMBL/GenBank/DDBJ databases">
        <title>Genome analyses of bacteria isolated from kimchi.</title>
        <authorList>
            <person name="Lee S."/>
            <person name="Ahn S."/>
            <person name="Roh S."/>
        </authorList>
    </citation>
    <scope>NUCLEOTIDE SEQUENCE [LARGE SCALE GENOMIC DNA]</scope>
    <source>
        <strain evidence="11 12">CBA4606</strain>
    </source>
</reference>
<dbReference type="NCBIfam" id="TIGR00547">
    <property type="entry name" value="lolA"/>
    <property type="match status" value="1"/>
</dbReference>
<keyword evidence="12" id="KW-1185">Reference proteome</keyword>
<dbReference type="GO" id="GO:0042953">
    <property type="term" value="P:lipoprotein transport"/>
    <property type="evidence" value="ECO:0007669"/>
    <property type="project" value="InterPro"/>
</dbReference>
<dbReference type="Gene3D" id="2.50.20.10">
    <property type="entry name" value="Lipoprotein localisation LolA/LolB/LppX"/>
    <property type="match status" value="1"/>
</dbReference>
<dbReference type="AlphaFoldDB" id="A0A5B8ST21"/>
<comment type="subcellular location">
    <subcellularLocation>
        <location evidence="1 10">Periplasm</location>
    </subcellularLocation>
</comment>
<evidence type="ECO:0000256" key="8">
    <source>
        <dbReference type="ARBA" id="ARBA00022927"/>
    </source>
</evidence>
<dbReference type="KEGG" id="paur:FGL86_10380"/>
<dbReference type="InterPro" id="IPR018323">
    <property type="entry name" value="OM_lipoprot_carrier_LolA_Pbac"/>
</dbReference>
<dbReference type="OrthoDB" id="9787361at2"/>
<comment type="subunit">
    <text evidence="3 10">Monomer.</text>
</comment>
<dbReference type="InterPro" id="IPR004564">
    <property type="entry name" value="OM_lipoprot_carrier_LolA-like"/>
</dbReference>
<evidence type="ECO:0000256" key="1">
    <source>
        <dbReference type="ARBA" id="ARBA00004418"/>
    </source>
</evidence>
<dbReference type="HAMAP" id="MF_00240">
    <property type="entry name" value="LolA"/>
    <property type="match status" value="1"/>
</dbReference>
<keyword evidence="8 10" id="KW-0653">Protein transport</keyword>
<dbReference type="GO" id="GO:0044874">
    <property type="term" value="P:lipoprotein localization to outer membrane"/>
    <property type="evidence" value="ECO:0007669"/>
    <property type="project" value="UniProtKB-UniRule"/>
</dbReference>
<evidence type="ECO:0000256" key="10">
    <source>
        <dbReference type="HAMAP-Rule" id="MF_00240"/>
    </source>
</evidence>
<dbReference type="GO" id="GO:0030288">
    <property type="term" value="C:outer membrane-bounded periplasmic space"/>
    <property type="evidence" value="ECO:0007669"/>
    <property type="project" value="TreeGrafter"/>
</dbReference>
<accession>A0A5B8ST21</accession>
<comment type="similarity">
    <text evidence="2 10">Belongs to the LolA family.</text>
</comment>
<gene>
    <name evidence="10 11" type="primary">lolA</name>
    <name evidence="11" type="ORF">FGL86_10380</name>
</gene>
<evidence type="ECO:0000256" key="6">
    <source>
        <dbReference type="ARBA" id="ARBA00022729"/>
    </source>
</evidence>
<dbReference type="Proteomes" id="UP000321272">
    <property type="component" value="Chromosome"/>
</dbReference>
<comment type="function">
    <text evidence="10">Participates in the translocation of lipoproteins from the inner membrane to the outer membrane. Only forms a complex with a lipoprotein if the residue after the N-terminal Cys is not an aspartate (The Asp acts as a targeting signal to indicate that the lipoprotein should stay in the inner membrane).</text>
</comment>
<dbReference type="SUPFAM" id="SSF89392">
    <property type="entry name" value="Prokaryotic lipoproteins and lipoprotein localization factors"/>
    <property type="match status" value="1"/>
</dbReference>
<feature type="signal peptide" evidence="10">
    <location>
        <begin position="1"/>
        <end position="29"/>
    </location>
</feature>
<evidence type="ECO:0000256" key="3">
    <source>
        <dbReference type="ARBA" id="ARBA00011245"/>
    </source>
</evidence>
<dbReference type="PANTHER" id="PTHR35869">
    <property type="entry name" value="OUTER-MEMBRANE LIPOPROTEIN CARRIER PROTEIN"/>
    <property type="match status" value="1"/>
</dbReference>
<evidence type="ECO:0000313" key="11">
    <source>
        <dbReference type="EMBL" id="QEA39444.1"/>
    </source>
</evidence>
<feature type="chain" id="PRO_5023329742" description="Outer-membrane lipoprotein carrier protein" evidence="10">
    <location>
        <begin position="30"/>
        <end position="220"/>
    </location>
</feature>
<evidence type="ECO:0000256" key="7">
    <source>
        <dbReference type="ARBA" id="ARBA00022764"/>
    </source>
</evidence>
<evidence type="ECO:0000256" key="4">
    <source>
        <dbReference type="ARBA" id="ARBA00014035"/>
    </source>
</evidence>
<keyword evidence="5 10" id="KW-0813">Transport</keyword>
<dbReference type="Pfam" id="PF03548">
    <property type="entry name" value="LolA"/>
    <property type="match status" value="1"/>
</dbReference>
<dbReference type="PANTHER" id="PTHR35869:SF1">
    <property type="entry name" value="OUTER-MEMBRANE LIPOPROTEIN CARRIER PROTEIN"/>
    <property type="match status" value="1"/>
</dbReference>
<protein>
    <recommendedName>
        <fullName evidence="4 10">Outer-membrane lipoprotein carrier protein</fullName>
    </recommendedName>
</protein>
<dbReference type="CDD" id="cd16325">
    <property type="entry name" value="LolA"/>
    <property type="match status" value="1"/>
</dbReference>
<dbReference type="RefSeq" id="WP_147184495.1">
    <property type="nucleotide sequence ID" value="NZ_CP042382.1"/>
</dbReference>
<organism evidence="11 12">
    <name type="scientific">Pistricoccus aurantiacus</name>
    <dbReference type="NCBI Taxonomy" id="1883414"/>
    <lineage>
        <taxon>Bacteria</taxon>
        <taxon>Pseudomonadati</taxon>
        <taxon>Pseudomonadota</taxon>
        <taxon>Gammaproteobacteria</taxon>
        <taxon>Oceanospirillales</taxon>
        <taxon>Halomonadaceae</taxon>
        <taxon>Pistricoccus</taxon>
    </lineage>
</organism>
<evidence type="ECO:0000256" key="5">
    <source>
        <dbReference type="ARBA" id="ARBA00022448"/>
    </source>
</evidence>
<proteinExistence type="inferred from homology"/>
<sequence precursor="true">MKTPVSSASRFLLLLGSLAALLFSTLAGANEGATRLTHLLEPLTTYRADFDQQILDGSGQRLQEARGTMWLSRPGKFRWEVEAPYRQEVVSDGSDVYLYDPDLDQVTVQPLDTRVTHTPALLLSGSADELTESYEVSRRQQGATETFTLRPRSADTLFEQLQLSFFSEQLKGLQMTDSTGQRTAITFTDIAFNPELEDSRFVFDIPQGVDVIRETATATP</sequence>
<keyword evidence="9 10" id="KW-0143">Chaperone</keyword>
<evidence type="ECO:0000256" key="2">
    <source>
        <dbReference type="ARBA" id="ARBA00007615"/>
    </source>
</evidence>
<keyword evidence="6 10" id="KW-0732">Signal</keyword>
<dbReference type="EMBL" id="CP042382">
    <property type="protein sequence ID" value="QEA39444.1"/>
    <property type="molecule type" value="Genomic_DNA"/>
</dbReference>
<dbReference type="InterPro" id="IPR029046">
    <property type="entry name" value="LolA/LolB/LppX"/>
</dbReference>
<evidence type="ECO:0000256" key="9">
    <source>
        <dbReference type="ARBA" id="ARBA00023186"/>
    </source>
</evidence>
<evidence type="ECO:0000313" key="12">
    <source>
        <dbReference type="Proteomes" id="UP000321272"/>
    </source>
</evidence>
<keyword evidence="11" id="KW-0449">Lipoprotein</keyword>
<name>A0A5B8ST21_9GAMM</name>